<dbReference type="SUPFAM" id="SSF143456">
    <property type="entry name" value="VC0467-like"/>
    <property type="match status" value="1"/>
</dbReference>
<keyword evidence="5" id="KW-1185">Reference proteome</keyword>
<dbReference type="Pfam" id="PF02622">
    <property type="entry name" value="DUF179"/>
    <property type="match status" value="1"/>
</dbReference>
<comment type="similarity">
    <text evidence="1 2">Belongs to the UPF0301 (AlgH) family.</text>
</comment>
<dbReference type="PANTHER" id="PTHR30327:SF1">
    <property type="entry name" value="UPF0301 PROTEIN YQGE"/>
    <property type="match status" value="1"/>
</dbReference>
<organism evidence="4 5">
    <name type="scientific">Skermania pinensis</name>
    <dbReference type="NCBI Taxonomy" id="39122"/>
    <lineage>
        <taxon>Bacteria</taxon>
        <taxon>Bacillati</taxon>
        <taxon>Actinomycetota</taxon>
        <taxon>Actinomycetes</taxon>
        <taxon>Mycobacteriales</taxon>
        <taxon>Gordoniaceae</taxon>
        <taxon>Skermania</taxon>
    </lineage>
</organism>
<evidence type="ECO:0000256" key="2">
    <source>
        <dbReference type="HAMAP-Rule" id="MF_00758"/>
    </source>
</evidence>
<dbReference type="PANTHER" id="PTHR30327">
    <property type="entry name" value="UNCHARACTERIZED PROTEIN YQGE"/>
    <property type="match status" value="1"/>
</dbReference>
<accession>A0ABX8SDZ0</accession>
<evidence type="ECO:0000256" key="3">
    <source>
        <dbReference type="SAM" id="MobiDB-lite"/>
    </source>
</evidence>
<dbReference type="Gene3D" id="3.40.1740.10">
    <property type="entry name" value="VC0467-like"/>
    <property type="match status" value="1"/>
</dbReference>
<dbReference type="EMBL" id="CP079105">
    <property type="protein sequence ID" value="QXQ13891.1"/>
    <property type="molecule type" value="Genomic_DNA"/>
</dbReference>
<dbReference type="RefSeq" id="WP_066473347.1">
    <property type="nucleotide sequence ID" value="NZ_CBCRUZ010000006.1"/>
</dbReference>
<dbReference type="NCBIfam" id="NF001269">
    <property type="entry name" value="PRK00228.2-1"/>
    <property type="match status" value="1"/>
</dbReference>
<feature type="region of interest" description="Disordered" evidence="3">
    <location>
        <begin position="1"/>
        <end position="20"/>
    </location>
</feature>
<name>A0ABX8SDZ0_9ACTN</name>
<dbReference type="InterPro" id="IPR003774">
    <property type="entry name" value="AlgH-like"/>
</dbReference>
<feature type="compositionally biased region" description="Acidic residues" evidence="3">
    <location>
        <begin position="1"/>
        <end position="12"/>
    </location>
</feature>
<evidence type="ECO:0000256" key="1">
    <source>
        <dbReference type="ARBA" id="ARBA00009600"/>
    </source>
</evidence>
<protein>
    <recommendedName>
        <fullName evidence="2">UPF0301 protein KV203_19340</fullName>
    </recommendedName>
</protein>
<gene>
    <name evidence="4" type="ORF">KV203_19340</name>
</gene>
<reference evidence="4" key="1">
    <citation type="submission" date="2021-07" db="EMBL/GenBank/DDBJ databases">
        <title>Candidatus Kaistella beijingensis sp. nov. isolated from a municipal wastewater treatment plant is involved in sludge foaming.</title>
        <authorList>
            <person name="Song Y."/>
            <person name="Liu S.-J."/>
        </authorList>
    </citation>
    <scope>NUCLEOTIDE SEQUENCE</scope>
    <source>
        <strain evidence="4">DSM 43998</strain>
    </source>
</reference>
<dbReference type="Proteomes" id="UP000887023">
    <property type="component" value="Chromosome"/>
</dbReference>
<evidence type="ECO:0000313" key="5">
    <source>
        <dbReference type="Proteomes" id="UP000887023"/>
    </source>
</evidence>
<sequence length="216" mass="23662">MIGDVAQDEQADDGSRRPDFRERYGDAVAAAEQVRPGSLLIAATELTEPTFRRTVIYIIEHNDGGSLGVVINRPSEIPVGRVLPRWATLSRPTSLYVGGPVKRDAALCLAVLRVGAECDSRVGLRRVAGRVAIADLDADPRRLAPFVEGARIFVGYSGWTFGQLESELERGDWMVLSARAGDLLVDPRVDLWAAVLRRQPMPLALLATHPIEVERN</sequence>
<proteinExistence type="inferred from homology"/>
<dbReference type="HAMAP" id="MF_00758">
    <property type="entry name" value="UPF0301"/>
    <property type="match status" value="1"/>
</dbReference>
<evidence type="ECO:0000313" key="4">
    <source>
        <dbReference type="EMBL" id="QXQ13891.1"/>
    </source>
</evidence>